<evidence type="ECO:0000313" key="3">
    <source>
        <dbReference type="Proteomes" id="UP000824120"/>
    </source>
</evidence>
<reference evidence="2 3" key="1">
    <citation type="submission" date="2020-09" db="EMBL/GenBank/DDBJ databases">
        <title>De no assembly of potato wild relative species, Solanum commersonii.</title>
        <authorList>
            <person name="Cho K."/>
        </authorList>
    </citation>
    <scope>NUCLEOTIDE SEQUENCE [LARGE SCALE GENOMIC DNA]</scope>
    <source>
        <strain evidence="2">LZ3.2</strain>
        <tissue evidence="2">Leaf</tissue>
    </source>
</reference>
<feature type="region of interest" description="Disordered" evidence="1">
    <location>
        <begin position="112"/>
        <end position="139"/>
    </location>
</feature>
<dbReference type="OrthoDB" id="10581714at2759"/>
<dbReference type="EMBL" id="JACXVP010000010">
    <property type="protein sequence ID" value="KAG5582253.1"/>
    <property type="molecule type" value="Genomic_DNA"/>
</dbReference>
<dbReference type="Proteomes" id="UP000824120">
    <property type="component" value="Chromosome 10"/>
</dbReference>
<evidence type="ECO:0000313" key="2">
    <source>
        <dbReference type="EMBL" id="KAG5582253.1"/>
    </source>
</evidence>
<gene>
    <name evidence="2" type="ORF">H5410_052880</name>
</gene>
<proteinExistence type="predicted"/>
<comment type="caution">
    <text evidence="2">The sequence shown here is derived from an EMBL/GenBank/DDBJ whole genome shotgun (WGS) entry which is preliminary data.</text>
</comment>
<protein>
    <submittedName>
        <fullName evidence="2">Uncharacterized protein</fullName>
    </submittedName>
</protein>
<dbReference type="AlphaFoldDB" id="A0A9J5X4C2"/>
<feature type="compositionally biased region" description="Basic and acidic residues" evidence="1">
    <location>
        <begin position="112"/>
        <end position="126"/>
    </location>
</feature>
<keyword evidence="3" id="KW-1185">Reference proteome</keyword>
<organism evidence="2 3">
    <name type="scientific">Solanum commersonii</name>
    <name type="common">Commerson's wild potato</name>
    <name type="synonym">Commerson's nightshade</name>
    <dbReference type="NCBI Taxonomy" id="4109"/>
    <lineage>
        <taxon>Eukaryota</taxon>
        <taxon>Viridiplantae</taxon>
        <taxon>Streptophyta</taxon>
        <taxon>Embryophyta</taxon>
        <taxon>Tracheophyta</taxon>
        <taxon>Spermatophyta</taxon>
        <taxon>Magnoliopsida</taxon>
        <taxon>eudicotyledons</taxon>
        <taxon>Gunneridae</taxon>
        <taxon>Pentapetalae</taxon>
        <taxon>asterids</taxon>
        <taxon>lamiids</taxon>
        <taxon>Solanales</taxon>
        <taxon>Solanaceae</taxon>
        <taxon>Solanoideae</taxon>
        <taxon>Solaneae</taxon>
        <taxon>Solanum</taxon>
    </lineage>
</organism>
<name>A0A9J5X4C2_SOLCO</name>
<accession>A0A9J5X4C2</accession>
<evidence type="ECO:0000256" key="1">
    <source>
        <dbReference type="SAM" id="MobiDB-lite"/>
    </source>
</evidence>
<sequence>MRSCPVLELNLQNVFAVIPLNLTLLNRFSTLEVLPESSRDSAYSIYSVGSSGNSAAAILYSVENFGNSAAAICYNTVLEILERVELFYNFYRVKNSGKSLCGKKLKRLKQNEKNESINNTKEKGFESKQSSKSIEESDIDMQYRSSAELANKFKIKREQLANERYDRAKKK</sequence>